<keyword evidence="3" id="KW-1185">Reference proteome</keyword>
<dbReference type="OrthoDB" id="3382693at2"/>
<gene>
    <name evidence="2" type="ORF">SAMN06309945_0226</name>
</gene>
<name>A0A1T5IBV8_9MICO</name>
<dbReference type="Pfam" id="PF13649">
    <property type="entry name" value="Methyltransf_25"/>
    <property type="match status" value="1"/>
</dbReference>
<dbReference type="Proteomes" id="UP000190857">
    <property type="component" value="Unassembled WGS sequence"/>
</dbReference>
<dbReference type="InterPro" id="IPR041698">
    <property type="entry name" value="Methyltransf_25"/>
</dbReference>
<dbReference type="CDD" id="cd02440">
    <property type="entry name" value="AdoMet_MTases"/>
    <property type="match status" value="1"/>
</dbReference>
<keyword evidence="2" id="KW-0808">Transferase</keyword>
<dbReference type="PANTHER" id="PTHR43591">
    <property type="entry name" value="METHYLTRANSFERASE"/>
    <property type="match status" value="1"/>
</dbReference>
<dbReference type="InterPro" id="IPR029063">
    <property type="entry name" value="SAM-dependent_MTases_sf"/>
</dbReference>
<reference evidence="2 3" key="1">
    <citation type="submission" date="2017-02" db="EMBL/GenBank/DDBJ databases">
        <authorList>
            <person name="Peterson S.W."/>
        </authorList>
    </citation>
    <scope>NUCLEOTIDE SEQUENCE [LARGE SCALE GENOMIC DNA]</scope>
    <source>
        <strain evidence="2 3">VKM Ac-2059</strain>
    </source>
</reference>
<evidence type="ECO:0000259" key="1">
    <source>
        <dbReference type="Pfam" id="PF13649"/>
    </source>
</evidence>
<dbReference type="RefSeq" id="WP_079726465.1">
    <property type="nucleotide sequence ID" value="NZ_FUZP01000001.1"/>
</dbReference>
<dbReference type="STRING" id="123320.SAMN06309945_0226"/>
<dbReference type="AlphaFoldDB" id="A0A1T5IBV8"/>
<keyword evidence="2" id="KW-0489">Methyltransferase</keyword>
<organism evidence="2 3">
    <name type="scientific">Okibacterium fritillariae</name>
    <dbReference type="NCBI Taxonomy" id="123320"/>
    <lineage>
        <taxon>Bacteria</taxon>
        <taxon>Bacillati</taxon>
        <taxon>Actinomycetota</taxon>
        <taxon>Actinomycetes</taxon>
        <taxon>Micrococcales</taxon>
        <taxon>Microbacteriaceae</taxon>
        <taxon>Okibacterium</taxon>
    </lineage>
</organism>
<feature type="domain" description="Methyltransferase" evidence="1">
    <location>
        <begin position="53"/>
        <end position="149"/>
    </location>
</feature>
<sequence>MTQPHAHSPQHYGHDHAGIAPLLDLDAEVLHEALFAITNTLRAARDGQRTRRVLDLGAGTGTGTMALAERFPRADIYALDRSEQMLDLVRSKAFFRGIPERVHTVRADLDDVWPAFEPFDVAWASLSLHEVADPDRVFENILAALAPGGLLAVVEMDTRPFVLPDDLGLGTPGLEARIHTAVAPARAPMNLHPDWTDALVRAGFTDVARHRFEIAPSPQALARFASGPTPGERASVLARYAHTSLLRLRDAAWPGLNQEDRDTLDILLAADGPHSLLNRGDLTVNGTRSLWLARRP</sequence>
<dbReference type="EMBL" id="FUZP01000001">
    <property type="protein sequence ID" value="SKC36617.1"/>
    <property type="molecule type" value="Genomic_DNA"/>
</dbReference>
<evidence type="ECO:0000313" key="2">
    <source>
        <dbReference type="EMBL" id="SKC36617.1"/>
    </source>
</evidence>
<protein>
    <submittedName>
        <fullName evidence="2">Methyltransferase domain-containing protein</fullName>
    </submittedName>
</protein>
<accession>A0A1T5IBV8</accession>
<dbReference type="GO" id="GO:0008168">
    <property type="term" value="F:methyltransferase activity"/>
    <property type="evidence" value="ECO:0007669"/>
    <property type="project" value="UniProtKB-KW"/>
</dbReference>
<dbReference type="Gene3D" id="3.40.50.150">
    <property type="entry name" value="Vaccinia Virus protein VP39"/>
    <property type="match status" value="1"/>
</dbReference>
<dbReference type="GO" id="GO:0032259">
    <property type="term" value="P:methylation"/>
    <property type="evidence" value="ECO:0007669"/>
    <property type="project" value="UniProtKB-KW"/>
</dbReference>
<dbReference type="SUPFAM" id="SSF53335">
    <property type="entry name" value="S-adenosyl-L-methionine-dependent methyltransferases"/>
    <property type="match status" value="1"/>
</dbReference>
<proteinExistence type="predicted"/>
<evidence type="ECO:0000313" key="3">
    <source>
        <dbReference type="Proteomes" id="UP000190857"/>
    </source>
</evidence>